<feature type="region of interest" description="Disordered" evidence="1">
    <location>
        <begin position="36"/>
        <end position="89"/>
    </location>
</feature>
<gene>
    <name evidence="2" type="ORF">EV420DRAFT_1487601</name>
</gene>
<dbReference type="RefSeq" id="XP_060322243.1">
    <property type="nucleotide sequence ID" value="XM_060470539.1"/>
</dbReference>
<dbReference type="AlphaFoldDB" id="A0AA39MIP3"/>
<accession>A0AA39MIP3</accession>
<sequence>MVRHVRAVDLAIPYWDLAPSFTAKKEAKEKEAKLTAKALKTNNTNTREKKVKVEKKKEDSSFRQCDAQGREEGSVTGTTPSPSTIEHSRKSAYAQQCYNFDPTQPYITVAGQESVIAVQSPPPPGGYRPLGGGWGDFPTPPPPASAHGAKNSVDGTTAVDHGPMQPSSSTCMLGRKTLFSPGFDHTGISMQSVVEKRLFKSTSKDNQPAPSARQELRLGPRSRSR</sequence>
<dbReference type="Proteomes" id="UP001175211">
    <property type="component" value="Unassembled WGS sequence"/>
</dbReference>
<feature type="compositionally biased region" description="Low complexity" evidence="1">
    <location>
        <begin position="74"/>
        <end position="84"/>
    </location>
</feature>
<proteinExistence type="predicted"/>
<reference evidence="2" key="1">
    <citation type="submission" date="2023-06" db="EMBL/GenBank/DDBJ databases">
        <authorList>
            <consortium name="Lawrence Berkeley National Laboratory"/>
            <person name="Ahrendt S."/>
            <person name="Sahu N."/>
            <person name="Indic B."/>
            <person name="Wong-Bajracharya J."/>
            <person name="Merenyi Z."/>
            <person name="Ke H.-M."/>
            <person name="Monk M."/>
            <person name="Kocsube S."/>
            <person name="Drula E."/>
            <person name="Lipzen A."/>
            <person name="Balint B."/>
            <person name="Henrissat B."/>
            <person name="Andreopoulos B."/>
            <person name="Martin F.M."/>
            <person name="Harder C.B."/>
            <person name="Rigling D."/>
            <person name="Ford K.L."/>
            <person name="Foster G.D."/>
            <person name="Pangilinan J."/>
            <person name="Papanicolaou A."/>
            <person name="Barry K."/>
            <person name="LaButti K."/>
            <person name="Viragh M."/>
            <person name="Koriabine M."/>
            <person name="Yan M."/>
            <person name="Riley R."/>
            <person name="Champramary S."/>
            <person name="Plett K.L."/>
            <person name="Tsai I.J."/>
            <person name="Slot J."/>
            <person name="Sipos G."/>
            <person name="Plett J."/>
            <person name="Nagy L.G."/>
            <person name="Grigoriev I.V."/>
        </authorList>
    </citation>
    <scope>NUCLEOTIDE SEQUENCE</scope>
    <source>
        <strain evidence="2">CCBAS 213</strain>
    </source>
</reference>
<dbReference type="GeneID" id="85354087"/>
<evidence type="ECO:0000256" key="1">
    <source>
        <dbReference type="SAM" id="MobiDB-lite"/>
    </source>
</evidence>
<feature type="compositionally biased region" description="Low complexity" evidence="1">
    <location>
        <begin position="36"/>
        <end position="45"/>
    </location>
</feature>
<feature type="compositionally biased region" description="Polar residues" evidence="1">
    <location>
        <begin position="200"/>
        <end position="209"/>
    </location>
</feature>
<evidence type="ECO:0000313" key="3">
    <source>
        <dbReference type="Proteomes" id="UP001175211"/>
    </source>
</evidence>
<comment type="caution">
    <text evidence="2">The sequence shown here is derived from an EMBL/GenBank/DDBJ whole genome shotgun (WGS) entry which is preliminary data.</text>
</comment>
<keyword evidence="3" id="KW-1185">Reference proteome</keyword>
<dbReference type="EMBL" id="JAUEPS010000129">
    <property type="protein sequence ID" value="KAK0436321.1"/>
    <property type="molecule type" value="Genomic_DNA"/>
</dbReference>
<organism evidence="2 3">
    <name type="scientific">Armillaria tabescens</name>
    <name type="common">Ringless honey mushroom</name>
    <name type="synonym">Agaricus tabescens</name>
    <dbReference type="NCBI Taxonomy" id="1929756"/>
    <lineage>
        <taxon>Eukaryota</taxon>
        <taxon>Fungi</taxon>
        <taxon>Dikarya</taxon>
        <taxon>Basidiomycota</taxon>
        <taxon>Agaricomycotina</taxon>
        <taxon>Agaricomycetes</taxon>
        <taxon>Agaricomycetidae</taxon>
        <taxon>Agaricales</taxon>
        <taxon>Marasmiineae</taxon>
        <taxon>Physalacriaceae</taxon>
        <taxon>Desarmillaria</taxon>
    </lineage>
</organism>
<name>A0AA39MIP3_ARMTA</name>
<protein>
    <submittedName>
        <fullName evidence="2">Uncharacterized protein</fullName>
    </submittedName>
</protein>
<evidence type="ECO:0000313" key="2">
    <source>
        <dbReference type="EMBL" id="KAK0436321.1"/>
    </source>
</evidence>
<feature type="region of interest" description="Disordered" evidence="1">
    <location>
        <begin position="198"/>
        <end position="225"/>
    </location>
</feature>